<evidence type="ECO:0000313" key="3">
    <source>
        <dbReference type="Proteomes" id="UP000828251"/>
    </source>
</evidence>
<dbReference type="EMBL" id="JAIQCV010000003">
    <property type="protein sequence ID" value="KAH1115653.1"/>
    <property type="molecule type" value="Genomic_DNA"/>
</dbReference>
<accession>A0A9D3WBD7</accession>
<protein>
    <submittedName>
        <fullName evidence="2">Uncharacterized protein</fullName>
    </submittedName>
</protein>
<dbReference type="AlphaFoldDB" id="A0A9D3WBD7"/>
<evidence type="ECO:0000313" key="2">
    <source>
        <dbReference type="EMBL" id="KAH1115653.1"/>
    </source>
</evidence>
<feature type="compositionally biased region" description="Basic and acidic residues" evidence="1">
    <location>
        <begin position="34"/>
        <end position="44"/>
    </location>
</feature>
<organism evidence="2 3">
    <name type="scientific">Gossypium stocksii</name>
    <dbReference type="NCBI Taxonomy" id="47602"/>
    <lineage>
        <taxon>Eukaryota</taxon>
        <taxon>Viridiplantae</taxon>
        <taxon>Streptophyta</taxon>
        <taxon>Embryophyta</taxon>
        <taxon>Tracheophyta</taxon>
        <taxon>Spermatophyta</taxon>
        <taxon>Magnoliopsida</taxon>
        <taxon>eudicotyledons</taxon>
        <taxon>Gunneridae</taxon>
        <taxon>Pentapetalae</taxon>
        <taxon>rosids</taxon>
        <taxon>malvids</taxon>
        <taxon>Malvales</taxon>
        <taxon>Malvaceae</taxon>
        <taxon>Malvoideae</taxon>
        <taxon>Gossypium</taxon>
    </lineage>
</organism>
<evidence type="ECO:0000256" key="1">
    <source>
        <dbReference type="SAM" id="MobiDB-lite"/>
    </source>
</evidence>
<sequence>MSPRRGVRGRDRGRVRARSSASGHTSAREAPTSPRHEMVQETKVRMSPPTLGSGNLEIGIDVLT</sequence>
<reference evidence="2 3" key="1">
    <citation type="journal article" date="2021" name="Plant Biotechnol. J.">
        <title>Multi-omics assisted identification of the key and species-specific regulatory components of drought-tolerant mechanisms in Gossypium stocksii.</title>
        <authorList>
            <person name="Yu D."/>
            <person name="Ke L."/>
            <person name="Zhang D."/>
            <person name="Wu Y."/>
            <person name="Sun Y."/>
            <person name="Mei J."/>
            <person name="Sun J."/>
            <person name="Sun Y."/>
        </authorList>
    </citation>
    <scope>NUCLEOTIDE SEQUENCE [LARGE SCALE GENOMIC DNA]</scope>
    <source>
        <strain evidence="3">cv. E1</strain>
        <tissue evidence="2">Leaf</tissue>
    </source>
</reference>
<keyword evidence="3" id="KW-1185">Reference proteome</keyword>
<comment type="caution">
    <text evidence="2">The sequence shown here is derived from an EMBL/GenBank/DDBJ whole genome shotgun (WGS) entry which is preliminary data.</text>
</comment>
<proteinExistence type="predicted"/>
<name>A0A9D3WBD7_9ROSI</name>
<gene>
    <name evidence="2" type="ORF">J1N35_009031</name>
</gene>
<dbReference type="Proteomes" id="UP000828251">
    <property type="component" value="Unassembled WGS sequence"/>
</dbReference>
<feature type="region of interest" description="Disordered" evidence="1">
    <location>
        <begin position="1"/>
        <end position="53"/>
    </location>
</feature>